<gene>
    <name evidence="2" type="ORF">E0D97_08890</name>
</gene>
<feature type="signal peptide" evidence="1">
    <location>
        <begin position="1"/>
        <end position="19"/>
    </location>
</feature>
<name>A0A4R0PAC1_9HYPH</name>
<protein>
    <recommendedName>
        <fullName evidence="4">Porin</fullName>
    </recommendedName>
</protein>
<keyword evidence="3" id="KW-1185">Reference proteome</keyword>
<evidence type="ECO:0000256" key="1">
    <source>
        <dbReference type="SAM" id="SignalP"/>
    </source>
</evidence>
<proteinExistence type="predicted"/>
<feature type="chain" id="PRO_5020984762" description="Porin" evidence="1">
    <location>
        <begin position="20"/>
        <end position="372"/>
    </location>
</feature>
<dbReference type="RefSeq" id="WP_131567971.1">
    <property type="nucleotide sequence ID" value="NZ_JAINFK010000002.1"/>
</dbReference>
<evidence type="ECO:0008006" key="4">
    <source>
        <dbReference type="Google" id="ProtNLM"/>
    </source>
</evidence>
<organism evidence="2 3">
    <name type="scientific">Oricola cellulosilytica</name>
    <dbReference type="NCBI Taxonomy" id="1429082"/>
    <lineage>
        <taxon>Bacteria</taxon>
        <taxon>Pseudomonadati</taxon>
        <taxon>Pseudomonadota</taxon>
        <taxon>Alphaproteobacteria</taxon>
        <taxon>Hyphomicrobiales</taxon>
        <taxon>Ahrensiaceae</taxon>
        <taxon>Oricola</taxon>
    </lineage>
</organism>
<sequence length="372" mass="40807">MRRLIWLLIFVPVALQASADEDQVPVNISAIEDPATASAEGRDGLVFDLGDDVSVRFTGTAEFELKRERDFEALQTNTAPIVITPGLEISVADWLVLFGALEFGYEAGDSALLVDELYAEASNEDLSPFSLKGGYYTIPFGHFDTRHDASPLPETAFEAKGDVAELIFGHGAITANAYAFRGRRNWVLTRFAGENEEEQNQDWRVGGGVAHTASVNGLTIDAYVDLTNGIFSSSELIYSVPDRLGGLGGSARVAVGNQYAAITLQYVAALEEINFYDEDEETTTAARPSAFSIEIAGTREFDYFTGFAAAGYSRTWDLMPLLPQEQVLLTAGVRKDQWEFLVEYGHQWDYPSPDDGSRAEGHFFGAKAAFEW</sequence>
<reference evidence="2 3" key="1">
    <citation type="journal article" date="2015" name="Antonie Van Leeuwenhoek">
        <title>Oricola cellulosilytica gen. nov., sp. nov., a cellulose-degrading bacterium of the family Phyllobacteriaceae isolated from surface seashore water, and emended descriptions of Mesorhizobium loti and Phyllobacterium myrsinacearum.</title>
        <authorList>
            <person name="Hameed A."/>
            <person name="Shahina M."/>
            <person name="Lai W.A."/>
            <person name="Lin S.Y."/>
            <person name="Young L.S."/>
            <person name="Liu Y.C."/>
            <person name="Hsu Y.H."/>
            <person name="Young C.C."/>
        </authorList>
    </citation>
    <scope>NUCLEOTIDE SEQUENCE [LARGE SCALE GENOMIC DNA]</scope>
    <source>
        <strain evidence="2 3">KCTC 52183</strain>
    </source>
</reference>
<accession>A0A4R0PAC1</accession>
<evidence type="ECO:0000313" key="3">
    <source>
        <dbReference type="Proteomes" id="UP000291301"/>
    </source>
</evidence>
<dbReference type="Proteomes" id="UP000291301">
    <property type="component" value="Unassembled WGS sequence"/>
</dbReference>
<comment type="caution">
    <text evidence="2">The sequence shown here is derived from an EMBL/GenBank/DDBJ whole genome shotgun (WGS) entry which is preliminary data.</text>
</comment>
<dbReference type="EMBL" id="SJST01000003">
    <property type="protein sequence ID" value="TCD14190.1"/>
    <property type="molecule type" value="Genomic_DNA"/>
</dbReference>
<dbReference type="AlphaFoldDB" id="A0A4R0PAC1"/>
<evidence type="ECO:0000313" key="2">
    <source>
        <dbReference type="EMBL" id="TCD14190.1"/>
    </source>
</evidence>
<keyword evidence="1" id="KW-0732">Signal</keyword>